<protein>
    <recommendedName>
        <fullName evidence="1">Thioesterase domain-containing protein</fullName>
    </recommendedName>
</protein>
<dbReference type="Proteomes" id="UP000177870">
    <property type="component" value="Chromosome"/>
</dbReference>
<reference evidence="3" key="1">
    <citation type="submission" date="2016-10" db="EMBL/GenBank/DDBJ databases">
        <title>Comparative genomics uncovers the prolific and rare metabolic potential of the cyanobacterial genus Moorea.</title>
        <authorList>
            <person name="Leao T."/>
            <person name="Castelao G."/>
            <person name="Korobeynikov A."/>
            <person name="Monroe E.A."/>
            <person name="Podell S."/>
            <person name="Glukhov E."/>
            <person name="Allen E."/>
            <person name="Gerwick W.H."/>
            <person name="Gerwick L."/>
        </authorList>
    </citation>
    <scope>NUCLEOTIDE SEQUENCE [LARGE SCALE GENOMIC DNA]</scope>
    <source>
        <strain evidence="3">PAL-8-15-08-1</strain>
    </source>
</reference>
<dbReference type="InterPro" id="IPR001031">
    <property type="entry name" value="Thioesterase"/>
</dbReference>
<dbReference type="STRING" id="1458985.BJP34_28840"/>
<proteinExistence type="predicted"/>
<sequence>MWEYVTSVEEVAAYYLQAIQTLQPSGPYFLGGHSFGVLVAFEMAQQLLQLGETVALLALFDLPARLPGSTPKQLDWDDTRWLTNIAYILEMLSGKNLDISYETLKPLTPEAQLNYLKQQMEIVNLLPPNSGIERVRGIVQTIKADELAFMSYLPQGGYQGQITLFRTREVYQDELGMLGEIPTDPTWGWNQFSSQTVEVNVVPGNHTTMLGEPHVQVLVEKLKFCLARIC</sequence>
<dbReference type="EMBL" id="CP017599">
    <property type="protein sequence ID" value="AOX02914.1"/>
    <property type="molecule type" value="Genomic_DNA"/>
</dbReference>
<accession>A0A1D8TZC1</accession>
<feature type="domain" description="Thioesterase" evidence="1">
    <location>
        <begin position="5"/>
        <end position="220"/>
    </location>
</feature>
<dbReference type="Gene3D" id="3.40.50.1820">
    <property type="entry name" value="alpha/beta hydrolase"/>
    <property type="match status" value="1"/>
</dbReference>
<evidence type="ECO:0000259" key="1">
    <source>
        <dbReference type="Pfam" id="PF00975"/>
    </source>
</evidence>
<dbReference type="InterPro" id="IPR029058">
    <property type="entry name" value="AB_hydrolase_fold"/>
</dbReference>
<dbReference type="AlphaFoldDB" id="A0A1D8TZC1"/>
<evidence type="ECO:0000313" key="3">
    <source>
        <dbReference type="Proteomes" id="UP000177870"/>
    </source>
</evidence>
<dbReference type="RefSeq" id="WP_070395308.1">
    <property type="nucleotide sequence ID" value="NZ_CP017599.1"/>
</dbReference>
<gene>
    <name evidence="2" type="ORF">BJP34_28840</name>
</gene>
<dbReference type="OrthoDB" id="504230at2"/>
<organism evidence="2 3">
    <name type="scientific">Moorena producens PAL-8-15-08-1</name>
    <dbReference type="NCBI Taxonomy" id="1458985"/>
    <lineage>
        <taxon>Bacteria</taxon>
        <taxon>Bacillati</taxon>
        <taxon>Cyanobacteriota</taxon>
        <taxon>Cyanophyceae</taxon>
        <taxon>Coleofasciculales</taxon>
        <taxon>Coleofasciculaceae</taxon>
        <taxon>Moorena</taxon>
    </lineage>
</organism>
<name>A0A1D8TZC1_9CYAN</name>
<evidence type="ECO:0000313" key="2">
    <source>
        <dbReference type="EMBL" id="AOX02914.1"/>
    </source>
</evidence>
<dbReference type="Pfam" id="PF00975">
    <property type="entry name" value="Thioesterase"/>
    <property type="match status" value="1"/>
</dbReference>
<dbReference type="SUPFAM" id="SSF53474">
    <property type="entry name" value="alpha/beta-Hydrolases"/>
    <property type="match status" value="1"/>
</dbReference>
<dbReference type="KEGG" id="mpro:BJP34_28840"/>